<proteinExistence type="predicted"/>
<dbReference type="RefSeq" id="WP_064439548.1">
    <property type="nucleotide sequence ID" value="NZ_BDDI01000005.1"/>
</dbReference>
<feature type="compositionally biased region" description="Basic and acidic residues" evidence="1">
    <location>
        <begin position="56"/>
        <end position="72"/>
    </location>
</feature>
<dbReference type="EMBL" id="JACHWS010000001">
    <property type="protein sequence ID" value="MBB3035831.1"/>
    <property type="molecule type" value="Genomic_DNA"/>
</dbReference>
<accession>A0A839RIG4</accession>
<evidence type="ECO:0000256" key="1">
    <source>
        <dbReference type="SAM" id="MobiDB-lite"/>
    </source>
</evidence>
<organism evidence="2 3">
    <name type="scientific">Hoyosella altamirensis</name>
    <dbReference type="NCBI Taxonomy" id="616997"/>
    <lineage>
        <taxon>Bacteria</taxon>
        <taxon>Bacillati</taxon>
        <taxon>Actinomycetota</taxon>
        <taxon>Actinomycetes</taxon>
        <taxon>Mycobacteriales</taxon>
        <taxon>Hoyosellaceae</taxon>
        <taxon>Hoyosella</taxon>
    </lineage>
</organism>
<evidence type="ECO:0000313" key="2">
    <source>
        <dbReference type="EMBL" id="MBB3035831.1"/>
    </source>
</evidence>
<dbReference type="OrthoDB" id="4774779at2"/>
<keyword evidence="3" id="KW-1185">Reference proteome</keyword>
<feature type="region of interest" description="Disordered" evidence="1">
    <location>
        <begin position="56"/>
        <end position="89"/>
    </location>
</feature>
<name>A0A839RIG4_9ACTN</name>
<comment type="caution">
    <text evidence="2">The sequence shown here is derived from an EMBL/GenBank/DDBJ whole genome shotgun (WGS) entry which is preliminary data.</text>
</comment>
<dbReference type="AlphaFoldDB" id="A0A839RIG4"/>
<gene>
    <name evidence="2" type="ORF">FHU29_000265</name>
</gene>
<reference evidence="2 3" key="1">
    <citation type="submission" date="2020-08" db="EMBL/GenBank/DDBJ databases">
        <title>Sequencing the genomes of 1000 actinobacteria strains.</title>
        <authorList>
            <person name="Klenk H.-P."/>
        </authorList>
    </citation>
    <scope>NUCLEOTIDE SEQUENCE [LARGE SCALE GENOMIC DNA]</scope>
    <source>
        <strain evidence="2 3">DSM 45258</strain>
    </source>
</reference>
<sequence>MVGKLERGKDVTQQLVESAATHVGRITVIITGAVAGVAREIGDWVTDGFEMVEAAKRAEQDKPRELRQREDYAEYVDEDADYDADDAER</sequence>
<protein>
    <submittedName>
        <fullName evidence="2">NADP-dependent 3-hydroxy acid dehydrogenase YdfG</fullName>
    </submittedName>
</protein>
<evidence type="ECO:0000313" key="3">
    <source>
        <dbReference type="Proteomes" id="UP000567922"/>
    </source>
</evidence>
<feature type="compositionally biased region" description="Acidic residues" evidence="1">
    <location>
        <begin position="73"/>
        <end position="89"/>
    </location>
</feature>
<dbReference type="Proteomes" id="UP000567922">
    <property type="component" value="Unassembled WGS sequence"/>
</dbReference>